<accession>A0A0E9PH41</accession>
<name>A0A0E9PH41_ANGAN</name>
<proteinExistence type="predicted"/>
<dbReference type="EMBL" id="GBXM01105394">
    <property type="protein sequence ID" value="JAH03183.1"/>
    <property type="molecule type" value="Transcribed_RNA"/>
</dbReference>
<organism evidence="1">
    <name type="scientific">Anguilla anguilla</name>
    <name type="common">European freshwater eel</name>
    <name type="synonym">Muraena anguilla</name>
    <dbReference type="NCBI Taxonomy" id="7936"/>
    <lineage>
        <taxon>Eukaryota</taxon>
        <taxon>Metazoa</taxon>
        <taxon>Chordata</taxon>
        <taxon>Craniata</taxon>
        <taxon>Vertebrata</taxon>
        <taxon>Euteleostomi</taxon>
        <taxon>Actinopterygii</taxon>
        <taxon>Neopterygii</taxon>
        <taxon>Teleostei</taxon>
        <taxon>Anguilliformes</taxon>
        <taxon>Anguillidae</taxon>
        <taxon>Anguilla</taxon>
    </lineage>
</organism>
<protein>
    <submittedName>
        <fullName evidence="1">Uncharacterized protein</fullName>
    </submittedName>
</protein>
<sequence length="21" mass="2342">MTNYFVVPNLPVTLYGSQINA</sequence>
<evidence type="ECO:0000313" key="1">
    <source>
        <dbReference type="EMBL" id="JAH03183.1"/>
    </source>
</evidence>
<dbReference type="AlphaFoldDB" id="A0A0E9PH41"/>
<reference evidence="1" key="2">
    <citation type="journal article" date="2015" name="Fish Shellfish Immunol.">
        <title>Early steps in the European eel (Anguilla anguilla)-Vibrio vulnificus interaction in the gills: Role of the RtxA13 toxin.</title>
        <authorList>
            <person name="Callol A."/>
            <person name="Pajuelo D."/>
            <person name="Ebbesson L."/>
            <person name="Teles M."/>
            <person name="MacKenzie S."/>
            <person name="Amaro C."/>
        </authorList>
    </citation>
    <scope>NUCLEOTIDE SEQUENCE</scope>
</reference>
<reference evidence="1" key="1">
    <citation type="submission" date="2014-11" db="EMBL/GenBank/DDBJ databases">
        <authorList>
            <person name="Amaro Gonzalez C."/>
        </authorList>
    </citation>
    <scope>NUCLEOTIDE SEQUENCE</scope>
</reference>